<comment type="caution">
    <text evidence="1">The sequence shown here is derived from an EMBL/GenBank/DDBJ whole genome shotgun (WGS) entry which is preliminary data.</text>
</comment>
<accession>A0AAN7V2G5</accession>
<proteinExistence type="predicted"/>
<name>A0AAN7V2G5_9PEZI</name>
<dbReference type="AlphaFoldDB" id="A0AAN7V2G5"/>
<keyword evidence="2" id="KW-1185">Reference proteome</keyword>
<reference evidence="1 2" key="1">
    <citation type="submission" date="2023-10" db="EMBL/GenBank/DDBJ databases">
        <title>Draft genome sequence of Xylaria bambusicola isolate GMP-LS, the root and basal stem rot pathogen of sugarcane in Indonesia.</title>
        <authorList>
            <person name="Selvaraj P."/>
            <person name="Muralishankar V."/>
            <person name="Muruganantham S."/>
            <person name="Sp S."/>
            <person name="Haryani S."/>
            <person name="Lau K.J.X."/>
            <person name="Naqvi N.I."/>
        </authorList>
    </citation>
    <scope>NUCLEOTIDE SEQUENCE [LARGE SCALE GENOMIC DNA]</scope>
    <source>
        <strain evidence="1">GMP-LS</strain>
    </source>
</reference>
<gene>
    <name evidence="1" type="ORF">RRF57_011261</name>
</gene>
<sequence length="96" mass="10502">MRMLVPEDPSAQLWAFLGWDEGRRGRRRQQVEGGEDEEAEGQAGAVITRVVVREPRAEAALPVPDMASCVKRRIVEHRGRGHGGCAMSVGHLESGV</sequence>
<organism evidence="1 2">
    <name type="scientific">Xylaria bambusicola</name>
    <dbReference type="NCBI Taxonomy" id="326684"/>
    <lineage>
        <taxon>Eukaryota</taxon>
        <taxon>Fungi</taxon>
        <taxon>Dikarya</taxon>
        <taxon>Ascomycota</taxon>
        <taxon>Pezizomycotina</taxon>
        <taxon>Sordariomycetes</taxon>
        <taxon>Xylariomycetidae</taxon>
        <taxon>Xylariales</taxon>
        <taxon>Xylariaceae</taxon>
        <taxon>Xylaria</taxon>
    </lineage>
</organism>
<protein>
    <submittedName>
        <fullName evidence="1">Uncharacterized protein</fullName>
    </submittedName>
</protein>
<dbReference type="EMBL" id="JAWHQM010000054">
    <property type="protein sequence ID" value="KAK5635549.1"/>
    <property type="molecule type" value="Genomic_DNA"/>
</dbReference>
<dbReference type="Proteomes" id="UP001305414">
    <property type="component" value="Unassembled WGS sequence"/>
</dbReference>
<evidence type="ECO:0000313" key="1">
    <source>
        <dbReference type="EMBL" id="KAK5635549.1"/>
    </source>
</evidence>
<evidence type="ECO:0000313" key="2">
    <source>
        <dbReference type="Proteomes" id="UP001305414"/>
    </source>
</evidence>